<name>A0A9P4P2Y3_9PEZI</name>
<protein>
    <submittedName>
        <fullName evidence="1">Uncharacterized protein</fullName>
    </submittedName>
</protein>
<dbReference type="OrthoDB" id="6357136at2759"/>
<dbReference type="AlphaFoldDB" id="A0A9P4P2Y3"/>
<dbReference type="Pfam" id="PF16062">
    <property type="entry name" value="MavL-like"/>
    <property type="match status" value="2"/>
</dbReference>
<reference evidence="1" key="1">
    <citation type="journal article" date="2020" name="Stud. Mycol.">
        <title>101 Dothideomycetes genomes: a test case for predicting lifestyles and emergence of pathogens.</title>
        <authorList>
            <person name="Haridas S."/>
            <person name="Albert R."/>
            <person name="Binder M."/>
            <person name="Bloem J."/>
            <person name="Labutti K."/>
            <person name="Salamov A."/>
            <person name="Andreopoulos B."/>
            <person name="Baker S."/>
            <person name="Barry K."/>
            <person name="Bills G."/>
            <person name="Bluhm B."/>
            <person name="Cannon C."/>
            <person name="Castanera R."/>
            <person name="Culley D."/>
            <person name="Daum C."/>
            <person name="Ezra D."/>
            <person name="Gonzalez J."/>
            <person name="Henrissat B."/>
            <person name="Kuo A."/>
            <person name="Liang C."/>
            <person name="Lipzen A."/>
            <person name="Lutzoni F."/>
            <person name="Magnuson J."/>
            <person name="Mondo S."/>
            <person name="Nolan M."/>
            <person name="Ohm R."/>
            <person name="Pangilinan J."/>
            <person name="Park H.-J."/>
            <person name="Ramirez L."/>
            <person name="Alfaro M."/>
            <person name="Sun H."/>
            <person name="Tritt A."/>
            <person name="Yoshinaga Y."/>
            <person name="Zwiers L.-H."/>
            <person name="Turgeon B."/>
            <person name="Goodwin S."/>
            <person name="Spatafora J."/>
            <person name="Crous P."/>
            <person name="Grigoriev I."/>
        </authorList>
    </citation>
    <scope>NUCLEOTIDE SEQUENCE</scope>
    <source>
        <strain evidence="1">CBS 130266</strain>
    </source>
</reference>
<organism evidence="1 2">
    <name type="scientific">Tothia fuscella</name>
    <dbReference type="NCBI Taxonomy" id="1048955"/>
    <lineage>
        <taxon>Eukaryota</taxon>
        <taxon>Fungi</taxon>
        <taxon>Dikarya</taxon>
        <taxon>Ascomycota</taxon>
        <taxon>Pezizomycotina</taxon>
        <taxon>Dothideomycetes</taxon>
        <taxon>Pleosporomycetidae</taxon>
        <taxon>Venturiales</taxon>
        <taxon>Cylindrosympodiaceae</taxon>
        <taxon>Tothia</taxon>
    </lineage>
</organism>
<evidence type="ECO:0000313" key="1">
    <source>
        <dbReference type="EMBL" id="KAF2436335.1"/>
    </source>
</evidence>
<keyword evidence="2" id="KW-1185">Reference proteome</keyword>
<dbReference type="EMBL" id="MU007010">
    <property type="protein sequence ID" value="KAF2436335.1"/>
    <property type="molecule type" value="Genomic_DNA"/>
</dbReference>
<evidence type="ECO:0000313" key="2">
    <source>
        <dbReference type="Proteomes" id="UP000800235"/>
    </source>
</evidence>
<proteinExistence type="predicted"/>
<dbReference type="InterPro" id="IPR032063">
    <property type="entry name" value="MavL-like"/>
</dbReference>
<dbReference type="Proteomes" id="UP000800235">
    <property type="component" value="Unassembled WGS sequence"/>
</dbReference>
<comment type="caution">
    <text evidence="1">The sequence shown here is derived from an EMBL/GenBank/DDBJ whole genome shotgun (WGS) entry which is preliminary data.</text>
</comment>
<gene>
    <name evidence="1" type="ORF">EJ08DRAFT_728871</name>
</gene>
<sequence>MASTNPLHFLNLRNLPASFPTANNRITNFDPEVVASDALHTNIVLHPRLPNLFTAFLAHKREHGSVYEKELYASPDTFTWRTLATRLIEKRPLAFVGASDSTVLRNGQSLRDSREWDRNGTSQQDRNEVLTLKKYLSYDEIMLSSLIAVSGPTYFINKGDRYNGAELARKGTFEERGIIVGVVGARFERRDKMDSLFVLEDFPSSTQHPKLTNIFLEFFGGRDPSSPRFDVGIFKSRIQITAETLLLEANDRAEQHSKTAFVHVVGLGLGVWQIHPTQPQWYIEVFTSIMQNLQLPHISTIAFSWIPIPISTQDDCVAAGKSKDIAIQFNKRNPADKLNTDELLVVSYAWDGNSFPGNEFWWGSLSGSGDPAAACHSTIAELHNPLVNPFTDRVDVKLF</sequence>
<accession>A0A9P4P2Y3</accession>